<proteinExistence type="predicted"/>
<feature type="transmembrane region" description="Helical" evidence="1">
    <location>
        <begin position="388"/>
        <end position="416"/>
    </location>
</feature>
<keyword evidence="1" id="KW-0812">Transmembrane</keyword>
<name>A0A166J4Q2_9AGAM</name>
<feature type="transmembrane region" description="Helical" evidence="1">
    <location>
        <begin position="61"/>
        <end position="80"/>
    </location>
</feature>
<dbReference type="EMBL" id="KV428004">
    <property type="protein sequence ID" value="KZT44367.1"/>
    <property type="molecule type" value="Genomic_DNA"/>
</dbReference>
<dbReference type="AlphaFoldDB" id="A0A166J4Q2"/>
<keyword evidence="1" id="KW-0472">Membrane</keyword>
<keyword evidence="3" id="KW-1185">Reference proteome</keyword>
<dbReference type="PANTHER" id="PTHR12459">
    <property type="entry name" value="TRANSMEMBRANE PROTEIN 135-RELATED"/>
    <property type="match status" value="1"/>
</dbReference>
<dbReference type="OrthoDB" id="4021778at2759"/>
<feature type="transmembrane region" description="Helical" evidence="1">
    <location>
        <begin position="113"/>
        <end position="132"/>
    </location>
</feature>
<gene>
    <name evidence="2" type="ORF">SISSUDRAFT_1012494</name>
</gene>
<protein>
    <recommendedName>
        <fullName evidence="4">Transmembrane protein 135 N-terminal domain-containing protein</fullName>
    </recommendedName>
</protein>
<sequence length="533" mass="58916">MSPTAAFESPSRVALRTYVLGLSFSAVPALLPLIAAYVTAKSSKDAQNRRTKLVAVLRREFGPSGFAFAMAAAAGGGRLLDHLWHQYSRKGKEKKHPIVESRVDEEVTHDTDGWVNTFICNLVSTSLAISLLHSKAGRVRTNTATPFTPPLNPSRGTGRSPTLDLTLLFLVRALDGALHGALVPKKSDDTSSRSESGLAMRKRLFERISKIDALVFWAASARIMWCYFYEPHRLPRTYVKWISSLASIDPRILEALRAIRSRTWLYGKRSTAHPTLLTSLSSDLGYPSQWGDPTKLPKHGGAAATMTWKSLGLTRRNGLGGIPCEVVHGGVGGDSCLANSGIRGFNAFCKALLIYLPVHLLPALLVRPTVIISDPFHIIGPLLRSSSFLATFVSTIWFFVCFTRTLCLARILPFISHNFWDGPFGCTFAGSMLCGASIFLEQGRRRAEMGLYVLPRAVRTLLSDHWVRKGGLSVRITERLTFILSLAYLLTISVHSPGRLRGLSRWTLAFIMKGPKAGFWYRRRQDKHVEAPS</sequence>
<evidence type="ECO:0000313" key="2">
    <source>
        <dbReference type="EMBL" id="KZT44367.1"/>
    </source>
</evidence>
<reference evidence="2 3" key="1">
    <citation type="journal article" date="2016" name="Mol. Biol. Evol.">
        <title>Comparative Genomics of Early-Diverging Mushroom-Forming Fungi Provides Insights into the Origins of Lignocellulose Decay Capabilities.</title>
        <authorList>
            <person name="Nagy L.G."/>
            <person name="Riley R."/>
            <person name="Tritt A."/>
            <person name="Adam C."/>
            <person name="Daum C."/>
            <person name="Floudas D."/>
            <person name="Sun H."/>
            <person name="Yadav J.S."/>
            <person name="Pangilinan J."/>
            <person name="Larsson K.H."/>
            <person name="Matsuura K."/>
            <person name="Barry K."/>
            <person name="Labutti K."/>
            <person name="Kuo R."/>
            <person name="Ohm R.A."/>
            <person name="Bhattacharya S.S."/>
            <person name="Shirouzu T."/>
            <person name="Yoshinaga Y."/>
            <person name="Martin F.M."/>
            <person name="Grigoriev I.V."/>
            <person name="Hibbett D.S."/>
        </authorList>
    </citation>
    <scope>NUCLEOTIDE SEQUENCE [LARGE SCALE GENOMIC DNA]</scope>
    <source>
        <strain evidence="2 3">HHB10207 ss-3</strain>
    </source>
</reference>
<dbReference type="PANTHER" id="PTHR12459:SF15">
    <property type="entry name" value="TRANSMEMBRANE PROTEIN 135"/>
    <property type="match status" value="1"/>
</dbReference>
<evidence type="ECO:0000256" key="1">
    <source>
        <dbReference type="SAM" id="Phobius"/>
    </source>
</evidence>
<organism evidence="2 3">
    <name type="scientific">Sistotremastrum suecicum HHB10207 ss-3</name>
    <dbReference type="NCBI Taxonomy" id="1314776"/>
    <lineage>
        <taxon>Eukaryota</taxon>
        <taxon>Fungi</taxon>
        <taxon>Dikarya</taxon>
        <taxon>Basidiomycota</taxon>
        <taxon>Agaricomycotina</taxon>
        <taxon>Agaricomycetes</taxon>
        <taxon>Sistotremastrales</taxon>
        <taxon>Sistotremastraceae</taxon>
        <taxon>Sistotremastrum</taxon>
    </lineage>
</organism>
<dbReference type="InterPro" id="IPR026749">
    <property type="entry name" value="Tmem135"/>
</dbReference>
<dbReference type="Proteomes" id="UP000076798">
    <property type="component" value="Unassembled WGS sequence"/>
</dbReference>
<keyword evidence="1" id="KW-1133">Transmembrane helix</keyword>
<evidence type="ECO:0008006" key="4">
    <source>
        <dbReference type="Google" id="ProtNLM"/>
    </source>
</evidence>
<evidence type="ECO:0000313" key="3">
    <source>
        <dbReference type="Proteomes" id="UP000076798"/>
    </source>
</evidence>
<feature type="transmembrane region" description="Helical" evidence="1">
    <location>
        <begin position="20"/>
        <end position="40"/>
    </location>
</feature>
<accession>A0A166J4Q2</accession>